<dbReference type="GO" id="GO:0003677">
    <property type="term" value="F:DNA binding"/>
    <property type="evidence" value="ECO:0007669"/>
    <property type="project" value="UniProtKB-KW"/>
</dbReference>
<dbReference type="EMBL" id="NKXS01000001">
    <property type="protein sequence ID" value="PIN27228.1"/>
    <property type="molecule type" value="Genomic_DNA"/>
</dbReference>
<keyword evidence="5" id="KW-0539">Nucleus</keyword>
<feature type="domain" description="MBD" evidence="7">
    <location>
        <begin position="78"/>
        <end position="153"/>
    </location>
</feature>
<dbReference type="SUPFAM" id="SSF54171">
    <property type="entry name" value="DNA-binding domain"/>
    <property type="match status" value="2"/>
</dbReference>
<keyword evidence="3" id="KW-0238">DNA-binding</keyword>
<keyword evidence="9" id="KW-1185">Reference proteome</keyword>
<evidence type="ECO:0000256" key="3">
    <source>
        <dbReference type="ARBA" id="ARBA00023125"/>
    </source>
</evidence>
<reference evidence="9" key="1">
    <citation type="journal article" date="2018" name="Gigascience">
        <title>Genome assembly of the Pink Ipe (Handroanthus impetiginosus, Bignoniaceae), a highly valued, ecologically keystone Neotropical timber forest tree.</title>
        <authorList>
            <person name="Silva-Junior O.B."/>
            <person name="Grattapaglia D."/>
            <person name="Novaes E."/>
            <person name="Collevatti R.G."/>
        </authorList>
    </citation>
    <scope>NUCLEOTIDE SEQUENCE [LARGE SCALE GENOMIC DNA]</scope>
    <source>
        <strain evidence="9">cv. UFG-1</strain>
    </source>
</reference>
<evidence type="ECO:0000256" key="1">
    <source>
        <dbReference type="ARBA" id="ARBA00004123"/>
    </source>
</evidence>
<dbReference type="STRING" id="429701.A0A2G9IBU5"/>
<organism evidence="8 9">
    <name type="scientific">Handroanthus impetiginosus</name>
    <dbReference type="NCBI Taxonomy" id="429701"/>
    <lineage>
        <taxon>Eukaryota</taxon>
        <taxon>Viridiplantae</taxon>
        <taxon>Streptophyta</taxon>
        <taxon>Embryophyta</taxon>
        <taxon>Tracheophyta</taxon>
        <taxon>Spermatophyta</taxon>
        <taxon>Magnoliopsida</taxon>
        <taxon>eudicotyledons</taxon>
        <taxon>Gunneridae</taxon>
        <taxon>Pentapetalae</taxon>
        <taxon>asterids</taxon>
        <taxon>lamiids</taxon>
        <taxon>Lamiales</taxon>
        <taxon>Bignoniaceae</taxon>
        <taxon>Crescentiina</taxon>
        <taxon>Tabebuia alliance</taxon>
        <taxon>Handroanthus</taxon>
    </lineage>
</organism>
<keyword evidence="2" id="KW-0805">Transcription regulation</keyword>
<dbReference type="InterPro" id="IPR001739">
    <property type="entry name" value="Methyl_CpG_DNA-bd"/>
</dbReference>
<proteinExistence type="predicted"/>
<feature type="region of interest" description="Disordered" evidence="6">
    <location>
        <begin position="283"/>
        <end position="561"/>
    </location>
</feature>
<feature type="compositionally biased region" description="Polar residues" evidence="6">
    <location>
        <begin position="293"/>
        <end position="312"/>
    </location>
</feature>
<dbReference type="Pfam" id="PF01429">
    <property type="entry name" value="MBD"/>
    <property type="match status" value="1"/>
</dbReference>
<feature type="domain" description="MBD" evidence="7">
    <location>
        <begin position="182"/>
        <end position="256"/>
    </location>
</feature>
<dbReference type="InterPro" id="IPR038945">
    <property type="entry name" value="MBD13-like"/>
</dbReference>
<evidence type="ECO:0000259" key="7">
    <source>
        <dbReference type="PROSITE" id="PS50982"/>
    </source>
</evidence>
<feature type="compositionally biased region" description="Basic and acidic residues" evidence="6">
    <location>
        <begin position="329"/>
        <end position="363"/>
    </location>
</feature>
<evidence type="ECO:0000256" key="5">
    <source>
        <dbReference type="ARBA" id="ARBA00023242"/>
    </source>
</evidence>
<name>A0A2G9IBU5_9LAMI</name>
<gene>
    <name evidence="8" type="ORF">CDL12_00021</name>
</gene>
<evidence type="ECO:0000256" key="6">
    <source>
        <dbReference type="SAM" id="MobiDB-lite"/>
    </source>
</evidence>
<dbReference type="PROSITE" id="PS50982">
    <property type="entry name" value="MBD"/>
    <property type="match status" value="2"/>
</dbReference>
<feature type="region of interest" description="Disordered" evidence="6">
    <location>
        <begin position="55"/>
        <end position="76"/>
    </location>
</feature>
<feature type="compositionally biased region" description="Basic and acidic residues" evidence="6">
    <location>
        <begin position="431"/>
        <end position="442"/>
    </location>
</feature>
<evidence type="ECO:0000313" key="8">
    <source>
        <dbReference type="EMBL" id="PIN27228.1"/>
    </source>
</evidence>
<evidence type="ECO:0000256" key="4">
    <source>
        <dbReference type="ARBA" id="ARBA00023163"/>
    </source>
</evidence>
<dbReference type="GO" id="GO:0005634">
    <property type="term" value="C:nucleus"/>
    <property type="evidence" value="ECO:0007669"/>
    <property type="project" value="UniProtKB-SubCell"/>
</dbReference>
<sequence length="669" mass="74548">MVAGKSPEWLPPGFTEKVKYKNGRKIKYYYHAATGKKYHSKKDVLSCAMTDNGHLGTPQRADGDDNRLSSNNKIDAGLAKTNDSPEWLPNGWKMEEKTRQSGFRKGAIYKVYTELSSGSKFYSRAAVARYMKTVEHANTKNAKKKVDHLEEPIPDVSPSCISMTNTDHIPEKKLKNSSFKTVAIESAAADDLPPGWIKEIKTSKSGNRIRKDPFYTDPVSGYMFRSKLDALRYLKTNDIRSCACRPRKRELDDPKLITNEISSPSPANKNEKLSEHKRQLFPFGEINDGGESSGTKSQAQTAAEITEQTQHNNEPDSVKVSSVGVEGNSNKKVEMENNHEPANEVSKEDHRESGMKKRSEAGLRKSKKRRDLSLPSRTSKRLAGGEPEIVSNSVLSKRSLRAAARRSSGNGIKINTPPSFSPKALAATRPSEIEPVKEDPKYETLQVPEPLNQVENGPLAMPEEKVVEAQPPAIPEEKVVEAQPDDNKRSQETGQPNDDKRSQESEQPGDNKRSQETDQPDDNKRSQESEQPDDNKNSQESEQPGDNKRSQESELCYDFGDSWSDPLEFALKTLRGEISIDDTLAFPGGFDEHQSIPYNQTLKQSQPDAPIIFRNEFVPPSESSKQKSPVNQFAPNSSSFSALGKLWSGFNNQSSTEATKQDCPTKFNP</sequence>
<dbReference type="Gene3D" id="3.30.890.10">
    <property type="entry name" value="Methyl-cpg-binding Protein 2, Chain A"/>
    <property type="match status" value="3"/>
</dbReference>
<dbReference type="AlphaFoldDB" id="A0A2G9IBU5"/>
<dbReference type="OrthoDB" id="10072024at2759"/>
<protein>
    <recommendedName>
        <fullName evidence="7">MBD domain-containing protein</fullName>
    </recommendedName>
</protein>
<dbReference type="PANTHER" id="PTHR34067">
    <property type="entry name" value="OS04G0193200 PROTEIN"/>
    <property type="match status" value="1"/>
</dbReference>
<keyword evidence="4" id="KW-0804">Transcription</keyword>
<evidence type="ECO:0000313" key="9">
    <source>
        <dbReference type="Proteomes" id="UP000231279"/>
    </source>
</evidence>
<dbReference type="InterPro" id="IPR016177">
    <property type="entry name" value="DNA-bd_dom_sf"/>
</dbReference>
<comment type="caution">
    <text evidence="8">The sequence shown here is derived from an EMBL/GenBank/DDBJ whole genome shotgun (WGS) entry which is preliminary data.</text>
</comment>
<dbReference type="PANTHER" id="PTHR34067:SF20">
    <property type="entry name" value="OS08G0206700 PROTEIN"/>
    <property type="match status" value="1"/>
</dbReference>
<dbReference type="Proteomes" id="UP000231279">
    <property type="component" value="Unassembled WGS sequence"/>
</dbReference>
<comment type="subcellular location">
    <subcellularLocation>
        <location evidence="1">Nucleus</location>
    </subcellularLocation>
</comment>
<feature type="compositionally biased region" description="Basic and acidic residues" evidence="6">
    <location>
        <begin position="475"/>
        <end position="552"/>
    </location>
</feature>
<accession>A0A2G9IBU5</accession>
<evidence type="ECO:0000256" key="2">
    <source>
        <dbReference type="ARBA" id="ARBA00023015"/>
    </source>
</evidence>